<dbReference type="AlphaFoldDB" id="A0A7C4BDW5"/>
<gene>
    <name evidence="1" type="ORF">ENV14_06185</name>
</gene>
<comment type="caution">
    <text evidence="1">The sequence shown here is derived from an EMBL/GenBank/DDBJ whole genome shotgun (WGS) entry which is preliminary data.</text>
</comment>
<evidence type="ECO:0000313" key="1">
    <source>
        <dbReference type="EMBL" id="HGI87957.1"/>
    </source>
</evidence>
<sequence length="199" mass="22254">MLYRVIETLRLFDVAYQGVDHSAKSRLTGVVIADREGLEYVHSVSDLNNARIVNIDANNVEGAVVKAVVMSKLESNKVYALVAGIDYGKSIGVAIVVDSVVIYMNRHRSEREVIKIVKLFFNNVEAVKKLVRIGIPTPMIHKSFELFVDMLNKELPQGVVVELVSEHSTSKSIAYEEMRLDEDSFAALNIAMKSHKAYE</sequence>
<proteinExistence type="predicted"/>
<protein>
    <submittedName>
        <fullName evidence="1">Uncharacterized protein</fullName>
    </submittedName>
</protein>
<accession>A0A7C4BDW5</accession>
<dbReference type="EMBL" id="DTFF01000049">
    <property type="protein sequence ID" value="HGI87957.1"/>
    <property type="molecule type" value="Genomic_DNA"/>
</dbReference>
<reference evidence="1" key="1">
    <citation type="journal article" date="2020" name="mSystems">
        <title>Genome- and Community-Level Interaction Insights into Carbon Utilization and Element Cycling Functions of Hydrothermarchaeota in Hydrothermal Sediment.</title>
        <authorList>
            <person name="Zhou Z."/>
            <person name="Liu Y."/>
            <person name="Xu W."/>
            <person name="Pan J."/>
            <person name="Luo Z.H."/>
            <person name="Li M."/>
        </authorList>
    </citation>
    <scope>NUCLEOTIDE SEQUENCE [LARGE SCALE GENOMIC DNA]</scope>
    <source>
        <strain evidence="1">SpSt-732</strain>
    </source>
</reference>
<organism evidence="1">
    <name type="scientific">Ignisphaera aggregans</name>
    <dbReference type="NCBI Taxonomy" id="334771"/>
    <lineage>
        <taxon>Archaea</taxon>
        <taxon>Thermoproteota</taxon>
        <taxon>Thermoprotei</taxon>
        <taxon>Desulfurococcales</taxon>
        <taxon>Desulfurococcaceae</taxon>
        <taxon>Ignisphaera</taxon>
    </lineage>
</organism>
<name>A0A7C4BDW5_9CREN</name>